<dbReference type="EMBL" id="JAENIG010000002">
    <property type="protein sequence ID" value="MBK1854269.1"/>
    <property type="molecule type" value="Genomic_DNA"/>
</dbReference>
<evidence type="ECO:0000313" key="3">
    <source>
        <dbReference type="EMBL" id="MBK1854269.1"/>
    </source>
</evidence>
<feature type="transmembrane region" description="Helical" evidence="1">
    <location>
        <begin position="55"/>
        <end position="74"/>
    </location>
</feature>
<feature type="transmembrane region" description="Helical" evidence="1">
    <location>
        <begin position="12"/>
        <end position="35"/>
    </location>
</feature>
<feature type="transmembrane region" description="Helical" evidence="1">
    <location>
        <begin position="133"/>
        <end position="150"/>
    </location>
</feature>
<keyword evidence="1" id="KW-1133">Transmembrane helix</keyword>
<evidence type="ECO:0000259" key="2">
    <source>
        <dbReference type="SMART" id="SM00460"/>
    </source>
</evidence>
<feature type="domain" description="Transglutaminase-like" evidence="2">
    <location>
        <begin position="461"/>
        <end position="531"/>
    </location>
</feature>
<evidence type="ECO:0000313" key="4">
    <source>
        <dbReference type="Proteomes" id="UP000634206"/>
    </source>
</evidence>
<comment type="caution">
    <text evidence="3">The sequence shown here is derived from an EMBL/GenBank/DDBJ whole genome shotgun (WGS) entry which is preliminary data.</text>
</comment>
<name>A0AAE2SAU3_9BACT</name>
<sequence>MNQHAPPRLLTGVALLFWGGLTGSPILGLLAAALLEARSWASLRWEFSRVSYVRAWHFSVICALLLAVVSWLNGMKVGRIHTLFVWAPLTLLPIELAQRYGKAALIPLNTFSFFARRKMESDLKNGHHTNPRMINTGYIYLAIVLLATAVASRNEIQHFVGLAIIFGACLLFNARQNGFRPLAWLVAFATIITFSYAGHWGLFKLYQHYGQGGDSTVDSRHTSANEARTSIGKLGRLKLSPNIFWRMSVADDNTPQLLRTATYNNYSRAVWRNIPSPTEEDSLIKDDGFMDETRIELGTGRDIRVFKQTSSDTPNITGNPTVRLVGEVDSAVIANPIPMPHFTQAVGDLGKESEVSLECNELGTVRIINPDYNVVSYSIWLGDESTTETAPNQRHDYDLPPEERAAVRRVCDELGLEKGMSAEKIVLRLRSHFSNKFKYTTHLTTPGLRKNTRGTAIGRFLESSRRGHCEYFATATALILRECGVPARYCVGFAVTEFDSERDEWVLRGKHAHAWVRVWNRDHWEDVDLTPPSWESLEEANASAWQLKLVDWWQRLREDFLIWRTQDENKTKTAVVAGALLALLLAWIAWRLWKSRQRGEKKGPKARYQRPKGTPQTALNKLERRIARKIGPRPEGQPLCDWVRLLETKDPSLQSIIAPLTQLHSEVRFDPEHSSEEHAAKITELSAALKKRLKTMPA</sequence>
<dbReference type="SUPFAM" id="SSF54001">
    <property type="entry name" value="Cysteine proteinases"/>
    <property type="match status" value="1"/>
</dbReference>
<dbReference type="SMART" id="SM00460">
    <property type="entry name" value="TGc"/>
    <property type="match status" value="1"/>
</dbReference>
<keyword evidence="4" id="KW-1185">Reference proteome</keyword>
<feature type="transmembrane region" description="Helical" evidence="1">
    <location>
        <begin position="574"/>
        <end position="593"/>
    </location>
</feature>
<dbReference type="PANTHER" id="PTHR42736:SF1">
    <property type="entry name" value="PROTEIN-GLUTAMINE GAMMA-GLUTAMYLTRANSFERASE"/>
    <property type="match status" value="1"/>
</dbReference>
<evidence type="ECO:0000256" key="1">
    <source>
        <dbReference type="SAM" id="Phobius"/>
    </source>
</evidence>
<dbReference type="InterPro" id="IPR052901">
    <property type="entry name" value="Bact_TGase-like"/>
</dbReference>
<dbReference type="InterPro" id="IPR038765">
    <property type="entry name" value="Papain-like_cys_pep_sf"/>
</dbReference>
<feature type="transmembrane region" description="Helical" evidence="1">
    <location>
        <begin position="181"/>
        <end position="202"/>
    </location>
</feature>
<organism evidence="3 4">
    <name type="scientific">Oceaniferula flava</name>
    <dbReference type="NCBI Taxonomy" id="2800421"/>
    <lineage>
        <taxon>Bacteria</taxon>
        <taxon>Pseudomonadati</taxon>
        <taxon>Verrucomicrobiota</taxon>
        <taxon>Verrucomicrobiia</taxon>
        <taxon>Verrucomicrobiales</taxon>
        <taxon>Verrucomicrobiaceae</taxon>
        <taxon>Oceaniferula</taxon>
    </lineage>
</organism>
<dbReference type="Pfam" id="PF01841">
    <property type="entry name" value="Transglut_core"/>
    <property type="match status" value="1"/>
</dbReference>
<reference evidence="3" key="1">
    <citation type="submission" date="2021-01" db="EMBL/GenBank/DDBJ databases">
        <title>Modified the classification status of verrucomicrobia.</title>
        <authorList>
            <person name="Feng X."/>
        </authorList>
    </citation>
    <scope>NUCLEOTIDE SEQUENCE</scope>
    <source>
        <strain evidence="3">5K15</strain>
    </source>
</reference>
<proteinExistence type="predicted"/>
<protein>
    <submittedName>
        <fullName evidence="3">Transglutaminase domain-containing protein</fullName>
    </submittedName>
</protein>
<dbReference type="InterPro" id="IPR002931">
    <property type="entry name" value="Transglutaminase-like"/>
</dbReference>
<dbReference type="Proteomes" id="UP000634206">
    <property type="component" value="Unassembled WGS sequence"/>
</dbReference>
<keyword evidence="1" id="KW-0472">Membrane</keyword>
<gene>
    <name evidence="3" type="ORF">JIN83_04830</name>
</gene>
<dbReference type="Gene3D" id="3.10.620.30">
    <property type="match status" value="1"/>
</dbReference>
<accession>A0AAE2SAU3</accession>
<dbReference type="PANTHER" id="PTHR42736">
    <property type="entry name" value="PROTEIN-GLUTAMINE GAMMA-GLUTAMYLTRANSFERASE"/>
    <property type="match status" value="1"/>
</dbReference>
<dbReference type="RefSeq" id="WP_309488873.1">
    <property type="nucleotide sequence ID" value="NZ_JAENIG010000002.1"/>
</dbReference>
<feature type="transmembrane region" description="Helical" evidence="1">
    <location>
        <begin position="156"/>
        <end position="174"/>
    </location>
</feature>
<dbReference type="AlphaFoldDB" id="A0AAE2SAU3"/>
<keyword evidence="1" id="KW-0812">Transmembrane</keyword>